<sequence length="283" mass="31975">MIYIWLVFASFIWGINVLVMRYMLVYTSSIFLAALKVLLSLIVIFVIMKIKHISFKHDQWLLALKVSIVSISLNFILTFSGLNLIAGSSNAIINALAPLVTVALGMLIYHLKINKHQKIALILGLSAFIISLEFNFNLSNIGYLMVFLGVVLYSYGNLLMQHECNKEDNLAFNFQYLLLGFIELLIVNLFTLKTNNLSDISTMLWILFILFSGVGFALIQLIYFKAVHEIGSVKTSFLLGLNPVFTYIGALFLGEKFNLYKFIAMVIMVIAMIKANKKDSLEN</sequence>
<keyword evidence="4 7" id="KW-0812">Transmembrane</keyword>
<dbReference type="Proteomes" id="UP000196258">
    <property type="component" value="Unassembled WGS sequence"/>
</dbReference>
<dbReference type="PANTHER" id="PTHR32322:SF18">
    <property type="entry name" value="S-ADENOSYLMETHIONINE_S-ADENOSYLHOMOCYSTEINE TRANSPORTER"/>
    <property type="match status" value="1"/>
</dbReference>
<evidence type="ECO:0000256" key="5">
    <source>
        <dbReference type="ARBA" id="ARBA00022989"/>
    </source>
</evidence>
<proteinExistence type="inferred from homology"/>
<dbReference type="InterPro" id="IPR000620">
    <property type="entry name" value="EamA_dom"/>
</dbReference>
<dbReference type="AlphaFoldDB" id="A0A1Y4QJA1"/>
<evidence type="ECO:0000256" key="7">
    <source>
        <dbReference type="SAM" id="Phobius"/>
    </source>
</evidence>
<comment type="similarity">
    <text evidence="2">Belongs to the EamA transporter family.</text>
</comment>
<name>A0A1Y4QJA1_9FIRM</name>
<dbReference type="SUPFAM" id="SSF103481">
    <property type="entry name" value="Multidrug resistance efflux transporter EmrE"/>
    <property type="match status" value="2"/>
</dbReference>
<reference evidence="10" key="1">
    <citation type="submission" date="2017-04" db="EMBL/GenBank/DDBJ databases">
        <title>Function of individual gut microbiota members based on whole genome sequencing of pure cultures obtained from chicken caecum.</title>
        <authorList>
            <person name="Medvecky M."/>
            <person name="Cejkova D."/>
            <person name="Polansky O."/>
            <person name="Karasova D."/>
            <person name="Kubasova T."/>
            <person name="Cizek A."/>
            <person name="Rychlik I."/>
        </authorList>
    </citation>
    <scope>NUCLEOTIDE SEQUENCE [LARGE SCALE GENOMIC DNA]</scope>
    <source>
        <strain evidence="10">An149</strain>
    </source>
</reference>
<comment type="caution">
    <text evidence="9">The sequence shown here is derived from an EMBL/GenBank/DDBJ whole genome shotgun (WGS) entry which is preliminary data.</text>
</comment>
<dbReference type="EMBL" id="NFLB01000006">
    <property type="protein sequence ID" value="OUQ05317.1"/>
    <property type="molecule type" value="Genomic_DNA"/>
</dbReference>
<protein>
    <submittedName>
        <fullName evidence="9">EamA family transporter</fullName>
    </submittedName>
</protein>
<feature type="transmembrane region" description="Helical" evidence="7">
    <location>
        <begin position="259"/>
        <end position="276"/>
    </location>
</feature>
<feature type="domain" description="EamA" evidence="8">
    <location>
        <begin position="2"/>
        <end position="130"/>
    </location>
</feature>
<keyword evidence="5 7" id="KW-1133">Transmembrane helix</keyword>
<dbReference type="InterPro" id="IPR037185">
    <property type="entry name" value="EmrE-like"/>
</dbReference>
<evidence type="ECO:0000256" key="1">
    <source>
        <dbReference type="ARBA" id="ARBA00004651"/>
    </source>
</evidence>
<evidence type="ECO:0000256" key="4">
    <source>
        <dbReference type="ARBA" id="ARBA00022692"/>
    </source>
</evidence>
<dbReference type="RefSeq" id="WP_087256236.1">
    <property type="nucleotide sequence ID" value="NZ_NFLB01000006.1"/>
</dbReference>
<evidence type="ECO:0000313" key="9">
    <source>
        <dbReference type="EMBL" id="OUQ05317.1"/>
    </source>
</evidence>
<gene>
    <name evidence="9" type="ORF">B5E91_06600</name>
</gene>
<accession>A0A1Y4QJA1</accession>
<keyword evidence="6 7" id="KW-0472">Membrane</keyword>
<evidence type="ECO:0000256" key="3">
    <source>
        <dbReference type="ARBA" id="ARBA00022475"/>
    </source>
</evidence>
<dbReference type="GO" id="GO:0005886">
    <property type="term" value="C:plasma membrane"/>
    <property type="evidence" value="ECO:0007669"/>
    <property type="project" value="UniProtKB-SubCell"/>
</dbReference>
<comment type="subcellular location">
    <subcellularLocation>
        <location evidence="1">Cell membrane</location>
        <topology evidence="1">Multi-pass membrane protein</topology>
    </subcellularLocation>
</comment>
<evidence type="ECO:0000313" key="10">
    <source>
        <dbReference type="Proteomes" id="UP000196258"/>
    </source>
</evidence>
<feature type="transmembrane region" description="Helical" evidence="7">
    <location>
        <begin position="91"/>
        <end position="111"/>
    </location>
</feature>
<dbReference type="InterPro" id="IPR050638">
    <property type="entry name" value="AA-Vitamin_Transporters"/>
</dbReference>
<dbReference type="Pfam" id="PF00892">
    <property type="entry name" value="EamA"/>
    <property type="match status" value="2"/>
</dbReference>
<organism evidence="9 10">
    <name type="scientific">Thomasclavelia spiroformis</name>
    <dbReference type="NCBI Taxonomy" id="29348"/>
    <lineage>
        <taxon>Bacteria</taxon>
        <taxon>Bacillati</taxon>
        <taxon>Bacillota</taxon>
        <taxon>Erysipelotrichia</taxon>
        <taxon>Erysipelotrichales</taxon>
        <taxon>Coprobacillaceae</taxon>
        <taxon>Thomasclavelia</taxon>
    </lineage>
</organism>
<dbReference type="PANTHER" id="PTHR32322">
    <property type="entry name" value="INNER MEMBRANE TRANSPORTER"/>
    <property type="match status" value="1"/>
</dbReference>
<feature type="transmembrane region" description="Helical" evidence="7">
    <location>
        <begin position="141"/>
        <end position="158"/>
    </location>
</feature>
<feature type="transmembrane region" description="Helical" evidence="7">
    <location>
        <begin position="170"/>
        <end position="191"/>
    </location>
</feature>
<feature type="transmembrane region" description="Helical" evidence="7">
    <location>
        <begin position="5"/>
        <end position="24"/>
    </location>
</feature>
<evidence type="ECO:0000256" key="2">
    <source>
        <dbReference type="ARBA" id="ARBA00007362"/>
    </source>
</evidence>
<feature type="transmembrane region" description="Helical" evidence="7">
    <location>
        <begin position="30"/>
        <end position="48"/>
    </location>
</feature>
<feature type="domain" description="EamA" evidence="8">
    <location>
        <begin position="141"/>
        <end position="273"/>
    </location>
</feature>
<feature type="transmembrane region" description="Helical" evidence="7">
    <location>
        <begin position="60"/>
        <end position="85"/>
    </location>
</feature>
<feature type="transmembrane region" description="Helical" evidence="7">
    <location>
        <begin position="236"/>
        <end position="253"/>
    </location>
</feature>
<keyword evidence="3" id="KW-1003">Cell membrane</keyword>
<feature type="transmembrane region" description="Helical" evidence="7">
    <location>
        <begin position="118"/>
        <end position="135"/>
    </location>
</feature>
<evidence type="ECO:0000256" key="6">
    <source>
        <dbReference type="ARBA" id="ARBA00023136"/>
    </source>
</evidence>
<feature type="transmembrane region" description="Helical" evidence="7">
    <location>
        <begin position="203"/>
        <end position="224"/>
    </location>
</feature>
<evidence type="ECO:0000259" key="8">
    <source>
        <dbReference type="Pfam" id="PF00892"/>
    </source>
</evidence>